<dbReference type="PATRIC" id="fig|1653334.4.peg.1890"/>
<gene>
    <name evidence="4" type="ORF">GA0071312_3694</name>
    <name evidence="3" type="ORF">HLUCCO17_00655</name>
</gene>
<dbReference type="AlphaFoldDB" id="A0A0P7Y5S0"/>
<dbReference type="GO" id="GO:1990281">
    <property type="term" value="C:efflux pump complex"/>
    <property type="evidence" value="ECO:0007669"/>
    <property type="project" value="TreeGrafter"/>
</dbReference>
<dbReference type="Gene3D" id="2.40.30.170">
    <property type="match status" value="1"/>
</dbReference>
<proteinExistence type="inferred from homology"/>
<sequence length="257" mass="27616">MRGTGFEGSDTNASALGGPPISDLADFARPVLRAQISPRRQTVLSAEISGKIATFPLREGERFAQGDPLVGFDCAVHIARRDRSRAQEQSARRRLETAGRLDALSSISRLEYDETVAALTVAEAETTLSEIAVSRCTITAPFPGRVAERLAEPFQYVAEGEPIIAILDDRDLEVALMVPSRWLAWLRPGHAFEVAIDELETTLEASVSRIGARVDPVSQSIRIFAAITQAPEGLMAGMSGEAELRPPEPDAGPDGAP</sequence>
<dbReference type="PANTHER" id="PTHR30469">
    <property type="entry name" value="MULTIDRUG RESISTANCE PROTEIN MDTA"/>
    <property type="match status" value="1"/>
</dbReference>
<reference evidence="4 6" key="2">
    <citation type="submission" date="2016-08" db="EMBL/GenBank/DDBJ databases">
        <authorList>
            <person name="Varghese N."/>
            <person name="Submissions Spin"/>
        </authorList>
    </citation>
    <scope>NUCLEOTIDE SEQUENCE [LARGE SCALE GENOMIC DNA]</scope>
    <source>
        <strain evidence="4 6">HL-109</strain>
    </source>
</reference>
<accession>A0A0P7Y5S0</accession>
<evidence type="ECO:0000313" key="6">
    <source>
        <dbReference type="Proteomes" id="UP000182800"/>
    </source>
</evidence>
<dbReference type="Proteomes" id="UP000182800">
    <property type="component" value="Unassembled WGS sequence"/>
</dbReference>
<evidence type="ECO:0000313" key="5">
    <source>
        <dbReference type="Proteomes" id="UP000050497"/>
    </source>
</evidence>
<feature type="region of interest" description="Disordered" evidence="2">
    <location>
        <begin position="1"/>
        <end position="20"/>
    </location>
</feature>
<dbReference type="EMBL" id="LJSX01000001">
    <property type="protein sequence ID" value="KPQ12637.1"/>
    <property type="molecule type" value="Genomic_DNA"/>
</dbReference>
<dbReference type="PANTHER" id="PTHR30469:SF15">
    <property type="entry name" value="HLYD FAMILY OF SECRETION PROTEINS"/>
    <property type="match status" value="1"/>
</dbReference>
<dbReference type="GO" id="GO:0015562">
    <property type="term" value="F:efflux transmembrane transporter activity"/>
    <property type="evidence" value="ECO:0007669"/>
    <property type="project" value="TreeGrafter"/>
</dbReference>
<dbReference type="RefSeq" id="WP_074446473.1">
    <property type="nucleotide sequence ID" value="NZ_FMBM01000003.1"/>
</dbReference>
<dbReference type="InterPro" id="IPR006143">
    <property type="entry name" value="RND_pump_MFP"/>
</dbReference>
<reference evidence="3 5" key="1">
    <citation type="submission" date="2015-09" db="EMBL/GenBank/DDBJ databases">
        <title>Identification and resolution of microdiversity through metagenomic sequencing of parallel consortia.</title>
        <authorList>
            <person name="Nelson W.C."/>
            <person name="Romine M.F."/>
            <person name="Lindemann S.R."/>
        </authorList>
    </citation>
    <scope>NUCLEOTIDE SEQUENCE [LARGE SCALE GENOMIC DNA]</scope>
    <source>
        <strain evidence="3">HL-109</strain>
    </source>
</reference>
<dbReference type="Proteomes" id="UP000050497">
    <property type="component" value="Unassembled WGS sequence"/>
</dbReference>
<dbReference type="Gene3D" id="1.10.287.470">
    <property type="entry name" value="Helix hairpin bin"/>
    <property type="match status" value="1"/>
</dbReference>
<evidence type="ECO:0000313" key="3">
    <source>
        <dbReference type="EMBL" id="KPQ12637.1"/>
    </source>
</evidence>
<dbReference type="NCBIfam" id="TIGR01730">
    <property type="entry name" value="RND_mfp"/>
    <property type="match status" value="1"/>
</dbReference>
<dbReference type="EMBL" id="FMBM01000003">
    <property type="protein sequence ID" value="SCC82686.1"/>
    <property type="molecule type" value="Genomic_DNA"/>
</dbReference>
<comment type="caution">
    <text evidence="3">The sequence shown here is derived from an EMBL/GenBank/DDBJ whole genome shotgun (WGS) entry which is preliminary data.</text>
</comment>
<evidence type="ECO:0000313" key="4">
    <source>
        <dbReference type="EMBL" id="SCC82686.1"/>
    </source>
</evidence>
<dbReference type="STRING" id="1653334.GA0071312_3694"/>
<protein>
    <submittedName>
        <fullName evidence="3">Membrane-fusion protein</fullName>
    </submittedName>
    <submittedName>
        <fullName evidence="4">RND family efflux transporter, MFP subunit</fullName>
    </submittedName>
</protein>
<organism evidence="3 5">
    <name type="scientific">Saliniramus fredricksonii</name>
    <dbReference type="NCBI Taxonomy" id="1653334"/>
    <lineage>
        <taxon>Bacteria</taxon>
        <taxon>Pseudomonadati</taxon>
        <taxon>Pseudomonadota</taxon>
        <taxon>Alphaproteobacteria</taxon>
        <taxon>Hyphomicrobiales</taxon>
        <taxon>Salinarimonadaceae</taxon>
        <taxon>Saliniramus</taxon>
    </lineage>
</organism>
<dbReference type="Gene3D" id="2.40.50.100">
    <property type="match status" value="1"/>
</dbReference>
<keyword evidence="6" id="KW-1185">Reference proteome</keyword>
<comment type="similarity">
    <text evidence="1">Belongs to the membrane fusion protein (MFP) (TC 8.A.1) family.</text>
</comment>
<name>A0A0P7Y5S0_9HYPH</name>
<evidence type="ECO:0000256" key="1">
    <source>
        <dbReference type="ARBA" id="ARBA00009477"/>
    </source>
</evidence>
<evidence type="ECO:0000256" key="2">
    <source>
        <dbReference type="SAM" id="MobiDB-lite"/>
    </source>
</evidence>
<dbReference type="SUPFAM" id="SSF111369">
    <property type="entry name" value="HlyD-like secretion proteins"/>
    <property type="match status" value="1"/>
</dbReference>